<dbReference type="AlphaFoldDB" id="A0A3N4HWH3"/>
<dbReference type="STRING" id="1160509.A0A3N4HWH3"/>
<dbReference type="PANTHER" id="PTHR14187:SF5">
    <property type="entry name" value="HEAT SHOCK 70 KDA PROTEIN 12A"/>
    <property type="match status" value="1"/>
</dbReference>
<proteinExistence type="predicted"/>
<reference evidence="1 2" key="1">
    <citation type="journal article" date="2018" name="Nat. Ecol. Evol.">
        <title>Pezizomycetes genomes reveal the molecular basis of ectomycorrhizal truffle lifestyle.</title>
        <authorList>
            <person name="Murat C."/>
            <person name="Payen T."/>
            <person name="Noel B."/>
            <person name="Kuo A."/>
            <person name="Morin E."/>
            <person name="Chen J."/>
            <person name="Kohler A."/>
            <person name="Krizsan K."/>
            <person name="Balestrini R."/>
            <person name="Da Silva C."/>
            <person name="Montanini B."/>
            <person name="Hainaut M."/>
            <person name="Levati E."/>
            <person name="Barry K.W."/>
            <person name="Belfiori B."/>
            <person name="Cichocki N."/>
            <person name="Clum A."/>
            <person name="Dockter R.B."/>
            <person name="Fauchery L."/>
            <person name="Guy J."/>
            <person name="Iotti M."/>
            <person name="Le Tacon F."/>
            <person name="Lindquist E.A."/>
            <person name="Lipzen A."/>
            <person name="Malagnac F."/>
            <person name="Mello A."/>
            <person name="Molinier V."/>
            <person name="Miyauchi S."/>
            <person name="Poulain J."/>
            <person name="Riccioni C."/>
            <person name="Rubini A."/>
            <person name="Sitrit Y."/>
            <person name="Splivallo R."/>
            <person name="Traeger S."/>
            <person name="Wang M."/>
            <person name="Zifcakova L."/>
            <person name="Wipf D."/>
            <person name="Zambonelli A."/>
            <person name="Paolocci F."/>
            <person name="Nowrousian M."/>
            <person name="Ottonello S."/>
            <person name="Baldrian P."/>
            <person name="Spatafora J.W."/>
            <person name="Henrissat B."/>
            <person name="Nagy L.G."/>
            <person name="Aury J.M."/>
            <person name="Wincker P."/>
            <person name="Grigoriev I.V."/>
            <person name="Bonfante P."/>
            <person name="Martin F.M."/>
        </authorList>
    </citation>
    <scope>NUCLEOTIDE SEQUENCE [LARGE SCALE GENOMIC DNA]</scope>
    <source>
        <strain evidence="1 2">RN42</strain>
    </source>
</reference>
<organism evidence="1 2">
    <name type="scientific">Ascobolus immersus RN42</name>
    <dbReference type="NCBI Taxonomy" id="1160509"/>
    <lineage>
        <taxon>Eukaryota</taxon>
        <taxon>Fungi</taxon>
        <taxon>Dikarya</taxon>
        <taxon>Ascomycota</taxon>
        <taxon>Pezizomycotina</taxon>
        <taxon>Pezizomycetes</taxon>
        <taxon>Pezizales</taxon>
        <taxon>Ascobolaceae</taxon>
        <taxon>Ascobolus</taxon>
    </lineage>
</organism>
<dbReference type="InterPro" id="IPR043129">
    <property type="entry name" value="ATPase_NBD"/>
</dbReference>
<evidence type="ECO:0000313" key="2">
    <source>
        <dbReference type="Proteomes" id="UP000275078"/>
    </source>
</evidence>
<dbReference type="EMBL" id="ML119749">
    <property type="protein sequence ID" value="RPA76200.1"/>
    <property type="molecule type" value="Genomic_DNA"/>
</dbReference>
<gene>
    <name evidence="1" type="ORF">BJ508DRAFT_213832</name>
</gene>
<sequence length="604" mass="66967">MLTPTVDFGTTYTGISYVHSLTPSVEDITVITSWPGKAGFKDSRTYDKVPTEISYGRDGSFNEVPQEWGYQLAAGQPRYGCFKLLLDGSLPEIHIRRNGSGGVILEEDIFVDPGNPNAITTPLPAGITAVDISADYLKFVYEHTIDVLKEAMPTTFGVTPLQFVLTTPAVWSHKAQSATLEAAERAGFGSRPNDSILMVSEPEAAANYCLQEQRTNQGVGVEVFNPGNKVVICDCGGGTVDLITYLVEEVRPILKLTEAAVGDGGKYGSTSIDRQFITMLKDRLGGEREFNKLGPRRTGRGGAIMEIFESAKRGFVLGDTRQKWYIPLGNVPDNFEQQIEDGELLLEYDDMESLFENSVTNIIRLLHNQIAMVGARSVSAILLVGGFGQSNYLMRSIENWLSSEFPGTGIRIERPKNAWSAIARGACLHGIEGIVRSRKLKQHYGLKLGIRFREGYHKEEDSFYDDWTGLKYSSNNISWYAEKGDTVQDGERLTIDCQQTSINRPYDKLQLHIYSSNSDMATDNLQDPSVYKLGTYAADLLDLPETAWESKQLMDGNIVYRACFNTVMETGSADIVFKVIYNNKVYGSARMPYVSMGEGLRLCT</sequence>
<dbReference type="Gene3D" id="3.30.420.40">
    <property type="match status" value="1"/>
</dbReference>
<dbReference type="CDD" id="cd10170">
    <property type="entry name" value="ASKHA_NBD_HSP70"/>
    <property type="match status" value="1"/>
</dbReference>
<name>A0A3N4HWH3_ASCIM</name>
<dbReference type="PANTHER" id="PTHR14187">
    <property type="entry name" value="ALPHA KINASE/ELONGATION FACTOR 2 KINASE"/>
    <property type="match status" value="1"/>
</dbReference>
<evidence type="ECO:0000313" key="1">
    <source>
        <dbReference type="EMBL" id="RPA76200.1"/>
    </source>
</evidence>
<dbReference type="Proteomes" id="UP000275078">
    <property type="component" value="Unassembled WGS sequence"/>
</dbReference>
<protein>
    <submittedName>
        <fullName evidence="1">Actin-like ATPase domain-containing protein</fullName>
    </submittedName>
</protein>
<dbReference type="OrthoDB" id="2963168at2759"/>
<dbReference type="SUPFAM" id="SSF53067">
    <property type="entry name" value="Actin-like ATPase domain"/>
    <property type="match status" value="2"/>
</dbReference>
<accession>A0A3N4HWH3</accession>
<keyword evidence="2" id="KW-1185">Reference proteome</keyword>